<dbReference type="EMBL" id="JBHTMK010000040">
    <property type="protein sequence ID" value="MFD1369465.1"/>
    <property type="molecule type" value="Genomic_DNA"/>
</dbReference>
<evidence type="ECO:0000259" key="2">
    <source>
        <dbReference type="Pfam" id="PF13466"/>
    </source>
</evidence>
<dbReference type="SUPFAM" id="SSF52091">
    <property type="entry name" value="SpoIIaa-like"/>
    <property type="match status" value="1"/>
</dbReference>
<protein>
    <submittedName>
        <fullName evidence="3">STAS domain-containing protein</fullName>
    </submittedName>
</protein>
<proteinExistence type="predicted"/>
<dbReference type="InterPro" id="IPR058548">
    <property type="entry name" value="MlaB-like_STAS"/>
</dbReference>
<dbReference type="RefSeq" id="WP_317792362.1">
    <property type="nucleotide sequence ID" value="NZ_AP028461.1"/>
</dbReference>
<name>A0ABW4AGY1_9ACTN</name>
<dbReference type="Gene3D" id="3.30.750.24">
    <property type="entry name" value="STAS domain"/>
    <property type="match status" value="1"/>
</dbReference>
<evidence type="ECO:0000256" key="1">
    <source>
        <dbReference type="SAM" id="MobiDB-lite"/>
    </source>
</evidence>
<keyword evidence="4" id="KW-1185">Reference proteome</keyword>
<comment type="caution">
    <text evidence="3">The sequence shown here is derived from an EMBL/GenBank/DDBJ whole genome shotgun (WGS) entry which is preliminary data.</text>
</comment>
<dbReference type="Pfam" id="PF13466">
    <property type="entry name" value="STAS_2"/>
    <property type="match status" value="1"/>
</dbReference>
<evidence type="ECO:0000313" key="3">
    <source>
        <dbReference type="EMBL" id="MFD1369465.1"/>
    </source>
</evidence>
<dbReference type="Proteomes" id="UP001597183">
    <property type="component" value="Unassembled WGS sequence"/>
</dbReference>
<evidence type="ECO:0000313" key="4">
    <source>
        <dbReference type="Proteomes" id="UP001597183"/>
    </source>
</evidence>
<sequence>MGVSAVRFVVGPVVARADIPELCARLADLLRGRAGELVECDVGGLAEADVAAVEAVARLRLTARRHGRRLVVVGAGPDLRLLFGLLGLTELLAPDTLPAPETTVRPRPGAAGAGRD</sequence>
<organism evidence="3 4">
    <name type="scientific">Actinoplanes sichuanensis</name>
    <dbReference type="NCBI Taxonomy" id="512349"/>
    <lineage>
        <taxon>Bacteria</taxon>
        <taxon>Bacillati</taxon>
        <taxon>Actinomycetota</taxon>
        <taxon>Actinomycetes</taxon>
        <taxon>Micromonosporales</taxon>
        <taxon>Micromonosporaceae</taxon>
        <taxon>Actinoplanes</taxon>
    </lineage>
</organism>
<accession>A0ABW4AGY1</accession>
<gene>
    <name evidence="3" type="ORF">ACFQ5G_29355</name>
</gene>
<dbReference type="InterPro" id="IPR036513">
    <property type="entry name" value="STAS_dom_sf"/>
</dbReference>
<feature type="domain" description="MlaB-like STAS" evidence="2">
    <location>
        <begin position="16"/>
        <end position="88"/>
    </location>
</feature>
<reference evidence="4" key="1">
    <citation type="journal article" date="2019" name="Int. J. Syst. Evol. Microbiol.">
        <title>The Global Catalogue of Microorganisms (GCM) 10K type strain sequencing project: providing services to taxonomists for standard genome sequencing and annotation.</title>
        <authorList>
            <consortium name="The Broad Institute Genomics Platform"/>
            <consortium name="The Broad Institute Genome Sequencing Center for Infectious Disease"/>
            <person name="Wu L."/>
            <person name="Ma J."/>
        </authorList>
    </citation>
    <scope>NUCLEOTIDE SEQUENCE [LARGE SCALE GENOMIC DNA]</scope>
    <source>
        <strain evidence="4">CCM 7526</strain>
    </source>
</reference>
<feature type="region of interest" description="Disordered" evidence="1">
    <location>
        <begin position="97"/>
        <end position="116"/>
    </location>
</feature>